<feature type="transmembrane region" description="Helical" evidence="6">
    <location>
        <begin position="477"/>
        <end position="499"/>
    </location>
</feature>
<keyword evidence="8" id="KW-1185">Reference proteome</keyword>
<protein>
    <submittedName>
        <fullName evidence="7">Conserved hypothetical transmembrane protein</fullName>
    </submittedName>
</protein>
<feature type="transmembrane region" description="Helical" evidence="6">
    <location>
        <begin position="12"/>
        <end position="31"/>
    </location>
</feature>
<dbReference type="Proteomes" id="UP000001016">
    <property type="component" value="Chromosome"/>
</dbReference>
<feature type="transmembrane region" description="Helical" evidence="6">
    <location>
        <begin position="147"/>
        <end position="168"/>
    </location>
</feature>
<dbReference type="eggNOG" id="COG0531">
    <property type="taxonomic scope" value="Bacteria"/>
</dbReference>
<evidence type="ECO:0000313" key="8">
    <source>
        <dbReference type="Proteomes" id="UP000001016"/>
    </source>
</evidence>
<evidence type="ECO:0000256" key="3">
    <source>
        <dbReference type="ARBA" id="ARBA00022692"/>
    </source>
</evidence>
<accession>Q6MTU6</accession>
<feature type="transmembrane region" description="Helical" evidence="6">
    <location>
        <begin position="91"/>
        <end position="117"/>
    </location>
</feature>
<dbReference type="InterPro" id="IPR050367">
    <property type="entry name" value="APC_superfamily"/>
</dbReference>
<feature type="transmembrane region" description="Helical" evidence="6">
    <location>
        <begin position="405"/>
        <end position="422"/>
    </location>
</feature>
<dbReference type="STRING" id="272632.MSC_0299"/>
<proteinExistence type="predicted"/>
<evidence type="ECO:0000256" key="4">
    <source>
        <dbReference type="ARBA" id="ARBA00022989"/>
    </source>
</evidence>
<dbReference type="GO" id="GO:0022857">
    <property type="term" value="F:transmembrane transporter activity"/>
    <property type="evidence" value="ECO:0007669"/>
    <property type="project" value="InterPro"/>
</dbReference>
<keyword evidence="2" id="KW-1003">Cell membrane</keyword>
<dbReference type="Pfam" id="PF13520">
    <property type="entry name" value="AA_permease_2"/>
    <property type="match status" value="1"/>
</dbReference>
<name>Q6MTU6_MYCMS</name>
<dbReference type="EMBL" id="BX293980">
    <property type="protein sequence ID" value="CAE76940.1"/>
    <property type="molecule type" value="Genomic_DNA"/>
</dbReference>
<evidence type="ECO:0000256" key="5">
    <source>
        <dbReference type="ARBA" id="ARBA00023136"/>
    </source>
</evidence>
<evidence type="ECO:0000256" key="2">
    <source>
        <dbReference type="ARBA" id="ARBA00022475"/>
    </source>
</evidence>
<comment type="subcellular location">
    <subcellularLocation>
        <location evidence="1">Cell membrane</location>
        <topology evidence="1">Multi-pass membrane protein</topology>
    </subcellularLocation>
</comment>
<dbReference type="GO" id="GO:0005886">
    <property type="term" value="C:plasma membrane"/>
    <property type="evidence" value="ECO:0007669"/>
    <property type="project" value="UniProtKB-SubCell"/>
</dbReference>
<keyword evidence="4 6" id="KW-1133">Transmembrane helix</keyword>
<feature type="transmembrane region" description="Helical" evidence="6">
    <location>
        <begin position="434"/>
        <end position="457"/>
    </location>
</feature>
<evidence type="ECO:0000256" key="1">
    <source>
        <dbReference type="ARBA" id="ARBA00004651"/>
    </source>
</evidence>
<gene>
    <name evidence="7" type="ordered locus">MSC_0299</name>
</gene>
<dbReference type="InterPro" id="IPR002293">
    <property type="entry name" value="AA/rel_permease1"/>
</dbReference>
<feature type="transmembrane region" description="Helical" evidence="6">
    <location>
        <begin position="51"/>
        <end position="70"/>
    </location>
</feature>
<dbReference type="PATRIC" id="fig|272632.4.peg.319"/>
<dbReference type="Gene3D" id="1.20.1740.10">
    <property type="entry name" value="Amino acid/polyamine transporter I"/>
    <property type="match status" value="1"/>
</dbReference>
<dbReference type="PIRSF" id="PIRSF006060">
    <property type="entry name" value="AA_transporter"/>
    <property type="match status" value="1"/>
</dbReference>
<feature type="transmembrane region" description="Helical" evidence="6">
    <location>
        <begin position="366"/>
        <end position="385"/>
    </location>
</feature>
<feature type="transmembrane region" description="Helical" evidence="6">
    <location>
        <begin position="301"/>
        <end position="322"/>
    </location>
</feature>
<organism evidence="7 8">
    <name type="scientific">Mycoplasma mycoides subsp. mycoides SC (strain CCUG 32753 / NCTC 10114 / PG1)</name>
    <dbReference type="NCBI Taxonomy" id="272632"/>
    <lineage>
        <taxon>Bacteria</taxon>
        <taxon>Bacillati</taxon>
        <taxon>Mycoplasmatota</taxon>
        <taxon>Mollicutes</taxon>
        <taxon>Mycoplasmataceae</taxon>
        <taxon>Mycoplasma</taxon>
    </lineage>
</organism>
<dbReference type="HOGENOM" id="CLU_459199_0_0_14"/>
<evidence type="ECO:0000256" key="6">
    <source>
        <dbReference type="SAM" id="Phobius"/>
    </source>
</evidence>
<dbReference type="AlphaFoldDB" id="Q6MTU6"/>
<dbReference type="RefSeq" id="WP_011166496.1">
    <property type="nucleotide sequence ID" value="NC_005364.2"/>
</dbReference>
<sequence>MNDEKKMSLKEFIWMGFNYTVGVGFIGNLAIFSNIVDSKGNINVQSTGLHIFWIFGLLGFIASICALAFAKLSTIHKSDNNGGTYLYARTAFGRFTGLMVAFIQYVMLPFIIASQIWELLKTFLLTNLSGLDWGFDKIPNLGNWSSLVLDVLGIIIYFAFALVIFGGMKWFKKMANYSSAVKWATSFVLILAGIVIAFMNGTSNYQMWNNNYNESIHNLSFNAFSKAFVSCFFFFSGFESFATAGKNIKDPEKNLAKGIMIIMLVSSIFYIVIMAIFFAAVNPKQGFSQNMTTRLWNIHPISQIKWLSVLGVVIMFISQIALRANTSVQNALYGGTMLQPMAVEGFISEKYNKLNKDNIPVKASLLNIYVILLVSFIWLIIPDIIYGFQKPGTKLIFNVAQLTEASSAIIISLYIISVLALIKTAALKYIKLRIWEWISFSFALILLIVLFFYHYYALFDVIVKYANKNPSIELEDLIGAIVELLFVIISLTFAIIWYFTYYNKKLKQRLSTTQGRKLQRQLDAEFVLINTQKPYIRTKK</sequence>
<reference evidence="7 8" key="1">
    <citation type="journal article" date="2004" name="Genome Res.">
        <title>The genome sequence of Mycoplasma mycoides subsp. mycoides SC type strain PG1T, the causative agent of contagious bovine pleuropneumonia (CBPP).</title>
        <authorList>
            <person name="Westberg J."/>
            <person name="Persson A."/>
            <person name="Holmberg A."/>
            <person name="Goesmann A."/>
            <person name="Lundeberg J."/>
            <person name="Johansson K.-E."/>
            <person name="Pettersson B."/>
            <person name="Uhlen M."/>
        </authorList>
    </citation>
    <scope>NUCLEOTIDE SEQUENCE [LARGE SCALE GENOMIC DNA]</scope>
    <source>
        <strain evidence="7 8">PG1</strain>
    </source>
</reference>
<feature type="transmembrane region" description="Helical" evidence="6">
    <location>
        <begin position="259"/>
        <end position="281"/>
    </location>
</feature>
<dbReference type="KEGG" id="mmy:MSC_0299"/>
<evidence type="ECO:0000313" key="7">
    <source>
        <dbReference type="EMBL" id="CAE76940.1"/>
    </source>
</evidence>
<dbReference type="PANTHER" id="PTHR42770:SF7">
    <property type="entry name" value="MEMBRANE PROTEIN"/>
    <property type="match status" value="1"/>
</dbReference>
<feature type="transmembrane region" description="Helical" evidence="6">
    <location>
        <begin position="180"/>
        <end position="199"/>
    </location>
</feature>
<keyword evidence="5 6" id="KW-0472">Membrane</keyword>
<keyword evidence="3 6" id="KW-0812">Transmembrane</keyword>
<feature type="transmembrane region" description="Helical" evidence="6">
    <location>
        <begin position="219"/>
        <end position="238"/>
    </location>
</feature>
<dbReference type="PANTHER" id="PTHR42770">
    <property type="entry name" value="AMINO ACID TRANSPORTER-RELATED"/>
    <property type="match status" value="1"/>
</dbReference>